<dbReference type="InterPro" id="IPR005119">
    <property type="entry name" value="LysR_subst-bd"/>
</dbReference>
<organism evidence="6 7">
    <name type="scientific">Microbacterium nanhaiense</name>
    <dbReference type="NCBI Taxonomy" id="1301026"/>
    <lineage>
        <taxon>Bacteria</taxon>
        <taxon>Bacillati</taxon>
        <taxon>Actinomycetota</taxon>
        <taxon>Actinomycetes</taxon>
        <taxon>Micrococcales</taxon>
        <taxon>Microbacteriaceae</taxon>
        <taxon>Microbacterium</taxon>
    </lineage>
</organism>
<dbReference type="PANTHER" id="PTHR30346:SF30">
    <property type="entry name" value="SMALL NEUTRAL PROTEASE REGULATORY PROTEIN"/>
    <property type="match status" value="1"/>
</dbReference>
<dbReference type="EMBL" id="BMMQ01000002">
    <property type="protein sequence ID" value="GGO61415.1"/>
    <property type="molecule type" value="Genomic_DNA"/>
</dbReference>
<evidence type="ECO:0000256" key="2">
    <source>
        <dbReference type="ARBA" id="ARBA00023015"/>
    </source>
</evidence>
<dbReference type="PANTHER" id="PTHR30346">
    <property type="entry name" value="TRANSCRIPTIONAL DUAL REGULATOR HCAR-RELATED"/>
    <property type="match status" value="1"/>
</dbReference>
<comment type="caution">
    <text evidence="6">The sequence shown here is derived from an EMBL/GenBank/DDBJ whole genome shotgun (WGS) entry which is preliminary data.</text>
</comment>
<dbReference type="SUPFAM" id="SSF53850">
    <property type="entry name" value="Periplasmic binding protein-like II"/>
    <property type="match status" value="1"/>
</dbReference>
<sequence>MDLPQLRYVVAVAEERSFTRAAARCFVVQSALSHQIKALEREIGAPLFARTSRRVELTAAGDAFLAEARIALDAAARAVDAASAAAGEIRGELSIGIIPTVTAIDIPACLRTFRSAHPAVRIRLRTGASDAFVADLHAKRLDVAILGFPESTPPPAASRVLRRDRLLAVAASEHPLARKGRVLLADLADEPFADFPAGSPGRAQSDLAFEMAGLRREVPFEATTVDVIVSIVRAGVAIALLPPGVTPGDPGVVTVAVDDGPTRVEYLAWGEFNPSPAARAFVELVAESGSSAAPA</sequence>
<dbReference type="RefSeq" id="WP_188700212.1">
    <property type="nucleotide sequence ID" value="NZ_BMMQ01000002.1"/>
</dbReference>
<feature type="domain" description="HTH lysR-type" evidence="5">
    <location>
        <begin position="1"/>
        <end position="58"/>
    </location>
</feature>
<reference evidence="7" key="1">
    <citation type="journal article" date="2019" name="Int. J. Syst. Evol. Microbiol.">
        <title>The Global Catalogue of Microorganisms (GCM) 10K type strain sequencing project: providing services to taxonomists for standard genome sequencing and annotation.</title>
        <authorList>
            <consortium name="The Broad Institute Genomics Platform"/>
            <consortium name="The Broad Institute Genome Sequencing Center for Infectious Disease"/>
            <person name="Wu L."/>
            <person name="Ma J."/>
        </authorList>
    </citation>
    <scope>NUCLEOTIDE SEQUENCE [LARGE SCALE GENOMIC DNA]</scope>
    <source>
        <strain evidence="7">CGMCC 4.7181</strain>
    </source>
</reference>
<evidence type="ECO:0000256" key="3">
    <source>
        <dbReference type="ARBA" id="ARBA00023125"/>
    </source>
</evidence>
<evidence type="ECO:0000313" key="6">
    <source>
        <dbReference type="EMBL" id="GGO61415.1"/>
    </source>
</evidence>
<name>A0ABQ2MZR2_9MICO</name>
<gene>
    <name evidence="6" type="ORF">GCM10010910_09170</name>
</gene>
<keyword evidence="2" id="KW-0805">Transcription regulation</keyword>
<proteinExistence type="inferred from homology"/>
<dbReference type="InterPro" id="IPR036390">
    <property type="entry name" value="WH_DNA-bd_sf"/>
</dbReference>
<dbReference type="Gene3D" id="3.40.190.290">
    <property type="match status" value="1"/>
</dbReference>
<evidence type="ECO:0000256" key="4">
    <source>
        <dbReference type="ARBA" id="ARBA00023163"/>
    </source>
</evidence>
<keyword evidence="4" id="KW-0804">Transcription</keyword>
<keyword evidence="7" id="KW-1185">Reference proteome</keyword>
<dbReference type="CDD" id="cd08436">
    <property type="entry name" value="PBP2_LTTR_like_3"/>
    <property type="match status" value="1"/>
</dbReference>
<dbReference type="InterPro" id="IPR000847">
    <property type="entry name" value="LysR_HTH_N"/>
</dbReference>
<dbReference type="Pfam" id="PF00126">
    <property type="entry name" value="HTH_1"/>
    <property type="match status" value="1"/>
</dbReference>
<dbReference type="PROSITE" id="PS50931">
    <property type="entry name" value="HTH_LYSR"/>
    <property type="match status" value="1"/>
</dbReference>
<dbReference type="Pfam" id="PF03466">
    <property type="entry name" value="LysR_substrate"/>
    <property type="match status" value="1"/>
</dbReference>
<dbReference type="SUPFAM" id="SSF46785">
    <property type="entry name" value="Winged helix' DNA-binding domain"/>
    <property type="match status" value="1"/>
</dbReference>
<comment type="similarity">
    <text evidence="1">Belongs to the LysR transcriptional regulatory family.</text>
</comment>
<dbReference type="Gene3D" id="1.10.10.10">
    <property type="entry name" value="Winged helix-like DNA-binding domain superfamily/Winged helix DNA-binding domain"/>
    <property type="match status" value="1"/>
</dbReference>
<protein>
    <submittedName>
        <fullName evidence="6">LysR family transcriptional regulator</fullName>
    </submittedName>
</protein>
<evidence type="ECO:0000313" key="7">
    <source>
        <dbReference type="Proteomes" id="UP000638043"/>
    </source>
</evidence>
<evidence type="ECO:0000259" key="5">
    <source>
        <dbReference type="PROSITE" id="PS50931"/>
    </source>
</evidence>
<dbReference type="Proteomes" id="UP000638043">
    <property type="component" value="Unassembled WGS sequence"/>
</dbReference>
<dbReference type="InterPro" id="IPR036388">
    <property type="entry name" value="WH-like_DNA-bd_sf"/>
</dbReference>
<accession>A0ABQ2MZR2</accession>
<dbReference type="PRINTS" id="PR00039">
    <property type="entry name" value="HTHLYSR"/>
</dbReference>
<evidence type="ECO:0000256" key="1">
    <source>
        <dbReference type="ARBA" id="ARBA00009437"/>
    </source>
</evidence>
<keyword evidence="3" id="KW-0238">DNA-binding</keyword>